<comment type="subunit">
    <text evidence="6">Forms polymers.</text>
</comment>
<comment type="caution">
    <text evidence="7">The sequence shown here is derived from an EMBL/GenBank/DDBJ whole genome shotgun (WGS) entry which is preliminary data.</text>
</comment>
<dbReference type="Proteomes" id="UP000265540">
    <property type="component" value="Unassembled WGS sequence"/>
</dbReference>
<keyword evidence="1 6" id="KW-0963">Cytoplasm</keyword>
<keyword evidence="2 6" id="KW-0547">Nucleotide-binding</keyword>
<dbReference type="Pfam" id="PF06723">
    <property type="entry name" value="MreB_Mbl"/>
    <property type="match status" value="1"/>
</dbReference>
<evidence type="ECO:0000256" key="3">
    <source>
        <dbReference type="ARBA" id="ARBA00022840"/>
    </source>
</evidence>
<comment type="subcellular location">
    <subcellularLocation>
        <location evidence="6">Cytoplasm</location>
    </subcellularLocation>
    <text evidence="6">Membrane-associated.</text>
</comment>
<evidence type="ECO:0000313" key="7">
    <source>
        <dbReference type="EMBL" id="RJR27984.1"/>
    </source>
</evidence>
<protein>
    <recommendedName>
        <fullName evidence="6">Cell shape-determining protein MreB</fullName>
    </recommendedName>
</protein>
<comment type="similarity">
    <text evidence="5 6">Belongs to the FtsA/MreB family.</text>
</comment>
<dbReference type="CDD" id="cd10225">
    <property type="entry name" value="ASKHA_NBD_MreB-like"/>
    <property type="match status" value="1"/>
</dbReference>
<feature type="binding site" evidence="6">
    <location>
        <begin position="12"/>
        <end position="14"/>
    </location>
    <ligand>
        <name>ATP</name>
        <dbReference type="ChEBI" id="CHEBI:30616"/>
    </ligand>
</feature>
<dbReference type="PANTHER" id="PTHR42749">
    <property type="entry name" value="CELL SHAPE-DETERMINING PROTEIN MREB"/>
    <property type="match status" value="1"/>
</dbReference>
<accession>A0A3A4ZFP7</accession>
<proteinExistence type="inferred from homology"/>
<dbReference type="SUPFAM" id="SSF53067">
    <property type="entry name" value="Actin-like ATPase domain"/>
    <property type="match status" value="2"/>
</dbReference>
<comment type="caution">
    <text evidence="6">Lacks conserved residue(s) required for the propagation of feature annotation.</text>
</comment>
<feature type="binding site" evidence="6">
    <location>
        <begin position="156"/>
        <end position="158"/>
    </location>
    <ligand>
        <name>ATP</name>
        <dbReference type="ChEBI" id="CHEBI:30616"/>
    </ligand>
</feature>
<dbReference type="NCBIfam" id="TIGR00904">
    <property type="entry name" value="mreB"/>
    <property type="match status" value="1"/>
</dbReference>
<dbReference type="InterPro" id="IPR043129">
    <property type="entry name" value="ATPase_NBD"/>
</dbReference>
<dbReference type="GO" id="GO:0005524">
    <property type="term" value="F:ATP binding"/>
    <property type="evidence" value="ECO:0007669"/>
    <property type="project" value="UniProtKB-KW"/>
</dbReference>
<dbReference type="AlphaFoldDB" id="A0A3A4ZFP7"/>
<feature type="binding site" evidence="6">
    <location>
        <begin position="204"/>
        <end position="207"/>
    </location>
    <ligand>
        <name>ATP</name>
        <dbReference type="ChEBI" id="CHEBI:30616"/>
    </ligand>
</feature>
<dbReference type="EMBL" id="QZJF01000005">
    <property type="protein sequence ID" value="RJR27984.1"/>
    <property type="molecule type" value="Genomic_DNA"/>
</dbReference>
<dbReference type="HAMAP" id="MF_02207">
    <property type="entry name" value="MreB"/>
    <property type="match status" value="1"/>
</dbReference>
<sequence length="334" mass="35381">MFGKKIAIDLGTANSLVYVSGRGIVLREPTVVAVSIDEERVVAVGSEAREMLGKTPENITATKPLKDGVIADYVVTEALLRYFINKVMGRYRFVRPDVIISIPAGATSVEARAVLEAAYSAGAKRAFLIPEPLAAAIGAGLPISEPSGNMIVNIGGGTTEIAIVSLYGMVVHGSVRVGGNVLDETIATHIRRKYGLVIGDNTAERVKMEIGQAISPQKDRMMEVKGRDSVTGFPKTITVSASEIAGCMAQPLTQIAQAIKTVLEKTPPELSSDIIDKGIVLSGGTALLGDLDKHISEYTGVPVHIADDPLLCVVKGLSKALDNLDTFSKSMIKR</sequence>
<dbReference type="NCBIfam" id="NF010539">
    <property type="entry name" value="PRK13927.1"/>
    <property type="match status" value="1"/>
</dbReference>
<dbReference type="PANTHER" id="PTHR42749:SF1">
    <property type="entry name" value="CELL SHAPE-DETERMINING PROTEIN MREB"/>
    <property type="match status" value="1"/>
</dbReference>
<reference evidence="7 8" key="1">
    <citation type="journal article" date="2017" name="ISME J.">
        <title>Energy and carbon metabolisms in a deep terrestrial subsurface fluid microbial community.</title>
        <authorList>
            <person name="Momper L."/>
            <person name="Jungbluth S.P."/>
            <person name="Lee M.D."/>
            <person name="Amend J.P."/>
        </authorList>
    </citation>
    <scope>NUCLEOTIDE SEQUENCE [LARGE SCALE GENOMIC DNA]</scope>
    <source>
        <strain evidence="7">SURF_46</strain>
    </source>
</reference>
<evidence type="ECO:0000256" key="5">
    <source>
        <dbReference type="ARBA" id="ARBA00023458"/>
    </source>
</evidence>
<evidence type="ECO:0000256" key="4">
    <source>
        <dbReference type="ARBA" id="ARBA00022960"/>
    </source>
</evidence>
<evidence type="ECO:0000313" key="8">
    <source>
        <dbReference type="Proteomes" id="UP000265540"/>
    </source>
</evidence>
<evidence type="ECO:0000256" key="6">
    <source>
        <dbReference type="HAMAP-Rule" id="MF_02207"/>
    </source>
</evidence>
<dbReference type="InterPro" id="IPR004753">
    <property type="entry name" value="MreB"/>
</dbReference>
<dbReference type="GO" id="GO:0000902">
    <property type="term" value="P:cell morphogenesis"/>
    <property type="evidence" value="ECO:0007669"/>
    <property type="project" value="InterPro"/>
</dbReference>
<dbReference type="Gene3D" id="3.30.420.40">
    <property type="match status" value="3"/>
</dbReference>
<dbReference type="InterPro" id="IPR056546">
    <property type="entry name" value="MreB_MamK-like"/>
</dbReference>
<evidence type="ECO:0000256" key="1">
    <source>
        <dbReference type="ARBA" id="ARBA00022490"/>
    </source>
</evidence>
<dbReference type="GO" id="GO:0008360">
    <property type="term" value="P:regulation of cell shape"/>
    <property type="evidence" value="ECO:0007669"/>
    <property type="project" value="UniProtKB-UniRule"/>
</dbReference>
<organism evidence="7 8">
    <name type="scientific">candidate division WWE3 bacterium</name>
    <dbReference type="NCBI Taxonomy" id="2053526"/>
    <lineage>
        <taxon>Bacteria</taxon>
        <taxon>Katanobacteria</taxon>
    </lineage>
</organism>
<dbReference type="PRINTS" id="PR01652">
    <property type="entry name" value="SHAPEPROTEIN"/>
</dbReference>
<dbReference type="GO" id="GO:0005737">
    <property type="term" value="C:cytoplasm"/>
    <property type="evidence" value="ECO:0007669"/>
    <property type="project" value="UniProtKB-SubCell"/>
</dbReference>
<gene>
    <name evidence="6" type="primary">mreB</name>
    <name evidence="7" type="ORF">C4561_00570</name>
</gene>
<name>A0A3A4ZFP7_UNCKA</name>
<keyword evidence="3 6" id="KW-0067">ATP-binding</keyword>
<comment type="function">
    <text evidence="6">Forms membrane-associated dynamic filaments that are essential for cell shape determination. Acts by regulating cell wall synthesis and cell elongation, and thus cell shape. A feedback loop between cell geometry and MreB localization may maintain elongated cell shape by targeting cell wall growth to regions of negative cell wall curvature.</text>
</comment>
<keyword evidence="4 6" id="KW-0133">Cell shape</keyword>
<evidence type="ECO:0000256" key="2">
    <source>
        <dbReference type="ARBA" id="ARBA00022741"/>
    </source>
</evidence>